<keyword evidence="5 12" id="KW-0812">Transmembrane</keyword>
<evidence type="ECO:0000256" key="11">
    <source>
        <dbReference type="SAM" id="Coils"/>
    </source>
</evidence>
<evidence type="ECO:0000256" key="2">
    <source>
        <dbReference type="ARBA" id="ARBA00022475"/>
    </source>
</evidence>
<comment type="similarity">
    <text evidence="9">Belongs to the methyl-accepting chemotaxis (MCP) protein family.</text>
</comment>
<dbReference type="SUPFAM" id="SSF58104">
    <property type="entry name" value="Methyl-accepting chemotaxis protein (MCP) signaling domain"/>
    <property type="match status" value="1"/>
</dbReference>
<dbReference type="PANTHER" id="PTHR32089">
    <property type="entry name" value="METHYL-ACCEPTING CHEMOTAXIS PROTEIN MCPB"/>
    <property type="match status" value="1"/>
</dbReference>
<name>F8TRW5_GEOSE</name>
<dbReference type="CDD" id="cd11386">
    <property type="entry name" value="MCP_signal"/>
    <property type="match status" value="1"/>
</dbReference>
<keyword evidence="11" id="KW-0175">Coiled coil</keyword>
<dbReference type="SMART" id="SM00283">
    <property type="entry name" value="MA"/>
    <property type="match status" value="1"/>
</dbReference>
<dbReference type="Pfam" id="PF17202">
    <property type="entry name" value="sCache_3_3"/>
    <property type="match status" value="1"/>
</dbReference>
<dbReference type="SMART" id="SM00304">
    <property type="entry name" value="HAMP"/>
    <property type="match status" value="1"/>
</dbReference>
<evidence type="ECO:0000256" key="1">
    <source>
        <dbReference type="ARBA" id="ARBA00004651"/>
    </source>
</evidence>
<keyword evidence="6 12" id="KW-1133">Transmembrane helix</keyword>
<dbReference type="PANTHER" id="PTHR32089:SF114">
    <property type="entry name" value="METHYL-ACCEPTING CHEMOTAXIS PROTEIN MCPB"/>
    <property type="match status" value="1"/>
</dbReference>
<dbReference type="InterPro" id="IPR004090">
    <property type="entry name" value="Chemotax_Me-accpt_rcpt"/>
</dbReference>
<evidence type="ECO:0000256" key="4">
    <source>
        <dbReference type="ARBA" id="ARBA00022500"/>
    </source>
</evidence>
<dbReference type="GO" id="GO:0007165">
    <property type="term" value="P:signal transduction"/>
    <property type="evidence" value="ECO:0007669"/>
    <property type="project" value="UniProtKB-KW"/>
</dbReference>
<dbReference type="Gene3D" id="1.10.287.950">
    <property type="entry name" value="Methyl-accepting chemotaxis protein"/>
    <property type="match status" value="1"/>
</dbReference>
<feature type="domain" description="HAMP" evidence="14">
    <location>
        <begin position="196"/>
        <end position="248"/>
    </location>
</feature>
<proteinExistence type="inferred from homology"/>
<dbReference type="GO" id="GO:0004888">
    <property type="term" value="F:transmembrane signaling receptor activity"/>
    <property type="evidence" value="ECO:0007669"/>
    <property type="project" value="InterPro"/>
</dbReference>
<dbReference type="GO" id="GO:0006935">
    <property type="term" value="P:chemotaxis"/>
    <property type="evidence" value="ECO:0007669"/>
    <property type="project" value="UniProtKB-KW"/>
</dbReference>
<evidence type="ECO:0000256" key="7">
    <source>
        <dbReference type="ARBA" id="ARBA00023136"/>
    </source>
</evidence>
<dbReference type="InterPro" id="IPR029151">
    <property type="entry name" value="Sensor-like_sf"/>
</dbReference>
<dbReference type="Pfam" id="PF00015">
    <property type="entry name" value="MCPsignal"/>
    <property type="match status" value="1"/>
</dbReference>
<organism evidence="15">
    <name type="scientific">Geobacillus stearothermophilus</name>
    <name type="common">Bacillus stearothermophilus</name>
    <dbReference type="NCBI Taxonomy" id="1422"/>
    <lineage>
        <taxon>Bacteria</taxon>
        <taxon>Bacillati</taxon>
        <taxon>Bacillota</taxon>
        <taxon>Bacilli</taxon>
        <taxon>Bacillales</taxon>
        <taxon>Anoxybacillaceae</taxon>
        <taxon>Geobacillus</taxon>
    </lineage>
</organism>
<keyword evidence="8 10" id="KW-0807">Transducer</keyword>
<feature type="coiled-coil region" evidence="11">
    <location>
        <begin position="236"/>
        <end position="263"/>
    </location>
</feature>
<dbReference type="InterPro" id="IPR033463">
    <property type="entry name" value="sCache_3"/>
</dbReference>
<protein>
    <submittedName>
        <fullName evidence="15">Methyl-accepting chemotaxis protein</fullName>
    </submittedName>
</protein>
<keyword evidence="7 12" id="KW-0472">Membrane</keyword>
<keyword evidence="2" id="KW-1003">Cell membrane</keyword>
<evidence type="ECO:0000313" key="15">
    <source>
        <dbReference type="EMBL" id="AEH26457.1"/>
    </source>
</evidence>
<feature type="transmembrane region" description="Helical" evidence="12">
    <location>
        <begin position="172"/>
        <end position="194"/>
    </location>
</feature>
<feature type="coiled-coil region" evidence="11">
    <location>
        <begin position="503"/>
        <end position="530"/>
    </location>
</feature>
<accession>F8TRW5</accession>
<evidence type="ECO:0000256" key="5">
    <source>
        <dbReference type="ARBA" id="ARBA00022692"/>
    </source>
</evidence>
<reference evidence="15" key="1">
    <citation type="submission" date="2011-02" db="EMBL/GenBank/DDBJ databases">
        <title>The galactan utilization gene cluster in Geobacillus stearothermophilus T-6.</title>
        <authorList>
            <person name="Tabachnikov O."/>
            <person name="Shulami S."/>
            <person name="Shoham Y."/>
        </authorList>
    </citation>
    <scope>NUCLEOTIDE SEQUENCE</scope>
    <source>
        <strain evidence="15">T-6</strain>
    </source>
</reference>
<evidence type="ECO:0000259" key="13">
    <source>
        <dbReference type="PROSITE" id="PS50111"/>
    </source>
</evidence>
<dbReference type="CDD" id="cd06225">
    <property type="entry name" value="HAMP"/>
    <property type="match status" value="1"/>
</dbReference>
<sequence length="564" mass="61351">MNVMFSCTIVLLTTVIMTVASIQIKEGIKKETLERVKSNLILAYRYIDEKYKGNWMLKDGMIYKGETQINGDNQLVDEIGKMIGGTVTIFQNDTRVATNIILHGQRAIGTTAPKPVVNKVLKEGGTFFREVEILGEWYQAAYMPIKSHNGEIIGMFYVGIPQKHVNTVVSSLFRMLLLSAVAVLAIAASVTVWFTRHIRVRLDAVSKALQQAGEGDFTVTLNDGARDEIGQIVESYNKMRDNLSELLARVTAASEQVAAAAEELTASAEQTVLSTEQVSAGIQEVANRADIQSSKTDATAASMEQMAKGVASIVDRSTAIADLSVHMIAQAEDGGKSVEKTVEQMNAIQQSVLQSEKVIRSLQERSKEIESIVNIINQIAEQTNLLALNAAIEAARAGEHGAGFAVVADEVRKLAEQSQESTKQIAHLIARIQQDIENTAQIMGDVIQNVQSGMNTSQETSQKFHVILKNTKTISAQLEDVSASVQQLSAGIQELDSTITELAATAEKTMETSKEMAASAEEQVASMEEITSSAQSLANLSETLQEIAQTFHIVPKEASRFKQS</sequence>
<dbReference type="Pfam" id="PF00672">
    <property type="entry name" value="HAMP"/>
    <property type="match status" value="1"/>
</dbReference>
<evidence type="ECO:0000256" key="6">
    <source>
        <dbReference type="ARBA" id="ARBA00022989"/>
    </source>
</evidence>
<dbReference type="EMBL" id="JF327803">
    <property type="protein sequence ID" value="AEH26457.1"/>
    <property type="molecule type" value="Genomic_DNA"/>
</dbReference>
<dbReference type="PROSITE" id="PS50885">
    <property type="entry name" value="HAMP"/>
    <property type="match status" value="1"/>
</dbReference>
<gene>
    <name evidence="15" type="primary">mcp</name>
</gene>
<dbReference type="PRINTS" id="PR00260">
    <property type="entry name" value="CHEMTRNSDUCR"/>
</dbReference>
<feature type="domain" description="Methyl-accepting transducer" evidence="13">
    <location>
        <begin position="267"/>
        <end position="503"/>
    </location>
</feature>
<evidence type="ECO:0000256" key="10">
    <source>
        <dbReference type="PROSITE-ProRule" id="PRU00284"/>
    </source>
</evidence>
<dbReference type="AlphaFoldDB" id="F8TRW5"/>
<evidence type="ECO:0000256" key="12">
    <source>
        <dbReference type="SAM" id="Phobius"/>
    </source>
</evidence>
<dbReference type="GO" id="GO:0005886">
    <property type="term" value="C:plasma membrane"/>
    <property type="evidence" value="ECO:0007669"/>
    <property type="project" value="UniProtKB-SubCell"/>
</dbReference>
<evidence type="ECO:0000256" key="8">
    <source>
        <dbReference type="ARBA" id="ARBA00023224"/>
    </source>
</evidence>
<keyword evidence="3" id="KW-0488">Methylation</keyword>
<dbReference type="PROSITE" id="PS50111">
    <property type="entry name" value="CHEMOTAXIS_TRANSDUC_2"/>
    <property type="match status" value="1"/>
</dbReference>
<dbReference type="Gene3D" id="6.10.340.10">
    <property type="match status" value="1"/>
</dbReference>
<dbReference type="SUPFAM" id="SSF103190">
    <property type="entry name" value="Sensory domain-like"/>
    <property type="match status" value="1"/>
</dbReference>
<dbReference type="InterPro" id="IPR004089">
    <property type="entry name" value="MCPsignal_dom"/>
</dbReference>
<evidence type="ECO:0000256" key="9">
    <source>
        <dbReference type="ARBA" id="ARBA00029447"/>
    </source>
</evidence>
<keyword evidence="4" id="KW-0145">Chemotaxis</keyword>
<comment type="subcellular location">
    <subcellularLocation>
        <location evidence="1">Cell membrane</location>
        <topology evidence="1">Multi-pass membrane protein</topology>
    </subcellularLocation>
</comment>
<evidence type="ECO:0000259" key="14">
    <source>
        <dbReference type="PROSITE" id="PS50885"/>
    </source>
</evidence>
<dbReference type="InterPro" id="IPR003660">
    <property type="entry name" value="HAMP_dom"/>
</dbReference>
<evidence type="ECO:0000256" key="3">
    <source>
        <dbReference type="ARBA" id="ARBA00022481"/>
    </source>
</evidence>